<feature type="non-terminal residue" evidence="1">
    <location>
        <position position="69"/>
    </location>
</feature>
<feature type="non-terminal residue" evidence="1">
    <location>
        <position position="1"/>
    </location>
</feature>
<evidence type="ECO:0000313" key="2">
    <source>
        <dbReference type="Proteomes" id="UP000016936"/>
    </source>
</evidence>
<evidence type="ECO:0000313" key="1">
    <source>
        <dbReference type="EMBL" id="EMD90817.1"/>
    </source>
</evidence>
<organism evidence="1 2">
    <name type="scientific">Cochliobolus heterostrophus (strain C5 / ATCC 48332 / race O)</name>
    <name type="common">Southern corn leaf blight fungus</name>
    <name type="synonym">Bipolaris maydis</name>
    <dbReference type="NCBI Taxonomy" id="701091"/>
    <lineage>
        <taxon>Eukaryota</taxon>
        <taxon>Fungi</taxon>
        <taxon>Dikarya</taxon>
        <taxon>Ascomycota</taxon>
        <taxon>Pezizomycotina</taxon>
        <taxon>Dothideomycetes</taxon>
        <taxon>Pleosporomycetidae</taxon>
        <taxon>Pleosporales</taxon>
        <taxon>Pleosporineae</taxon>
        <taxon>Pleosporaceae</taxon>
        <taxon>Bipolaris</taxon>
    </lineage>
</organism>
<dbReference type="STRING" id="701091.M2USH7"/>
<dbReference type="EMBL" id="KB445578">
    <property type="protein sequence ID" value="EMD90817.1"/>
    <property type="molecule type" value="Genomic_DNA"/>
</dbReference>
<dbReference type="OrthoDB" id="3737666at2759"/>
<sequence>SKMPPDSDTIDVELPRIRQEIAELEGQIQNEIEMEATQPATPTQNLETSNIFEIPILPPNKRQANFSPE</sequence>
<dbReference type="HOGENOM" id="CLU_104313_0_0_1"/>
<proteinExistence type="predicted"/>
<gene>
    <name evidence="1" type="ORF">COCHEDRAFT_1038744</name>
</gene>
<protein>
    <submittedName>
        <fullName evidence="1">Uncharacterized protein</fullName>
    </submittedName>
</protein>
<reference evidence="1 2" key="1">
    <citation type="journal article" date="2012" name="PLoS Pathog.">
        <title>Diverse lifestyles and strategies of plant pathogenesis encoded in the genomes of eighteen Dothideomycetes fungi.</title>
        <authorList>
            <person name="Ohm R.A."/>
            <person name="Feau N."/>
            <person name="Henrissat B."/>
            <person name="Schoch C.L."/>
            <person name="Horwitz B.A."/>
            <person name="Barry K.W."/>
            <person name="Condon B.J."/>
            <person name="Copeland A.C."/>
            <person name="Dhillon B."/>
            <person name="Glaser F."/>
            <person name="Hesse C.N."/>
            <person name="Kosti I."/>
            <person name="LaButti K."/>
            <person name="Lindquist E.A."/>
            <person name="Lucas S."/>
            <person name="Salamov A.A."/>
            <person name="Bradshaw R.E."/>
            <person name="Ciuffetti L."/>
            <person name="Hamelin R.C."/>
            <person name="Kema G.H.J."/>
            <person name="Lawrence C."/>
            <person name="Scott J.A."/>
            <person name="Spatafora J.W."/>
            <person name="Turgeon B.G."/>
            <person name="de Wit P.J.G.M."/>
            <person name="Zhong S."/>
            <person name="Goodwin S.B."/>
            <person name="Grigoriev I.V."/>
        </authorList>
    </citation>
    <scope>NUCLEOTIDE SEQUENCE [LARGE SCALE GENOMIC DNA]</scope>
    <source>
        <strain evidence="2">C5 / ATCC 48332 / race O</strain>
    </source>
</reference>
<keyword evidence="2" id="KW-1185">Reference proteome</keyword>
<dbReference type="AlphaFoldDB" id="M2USH7"/>
<dbReference type="Proteomes" id="UP000016936">
    <property type="component" value="Unassembled WGS sequence"/>
</dbReference>
<reference evidence="2" key="2">
    <citation type="journal article" date="2013" name="PLoS Genet.">
        <title>Comparative genome structure, secondary metabolite, and effector coding capacity across Cochliobolus pathogens.</title>
        <authorList>
            <person name="Condon B.J."/>
            <person name="Leng Y."/>
            <person name="Wu D."/>
            <person name="Bushley K.E."/>
            <person name="Ohm R.A."/>
            <person name="Otillar R."/>
            <person name="Martin J."/>
            <person name="Schackwitz W."/>
            <person name="Grimwood J."/>
            <person name="MohdZainudin N."/>
            <person name="Xue C."/>
            <person name="Wang R."/>
            <person name="Manning V.A."/>
            <person name="Dhillon B."/>
            <person name="Tu Z.J."/>
            <person name="Steffenson B.J."/>
            <person name="Salamov A."/>
            <person name="Sun H."/>
            <person name="Lowry S."/>
            <person name="LaButti K."/>
            <person name="Han J."/>
            <person name="Copeland A."/>
            <person name="Lindquist E."/>
            <person name="Barry K."/>
            <person name="Schmutz J."/>
            <person name="Baker S.E."/>
            <person name="Ciuffetti L.M."/>
            <person name="Grigoriev I.V."/>
            <person name="Zhong S."/>
            <person name="Turgeon B.G."/>
        </authorList>
    </citation>
    <scope>NUCLEOTIDE SEQUENCE [LARGE SCALE GENOMIC DNA]</scope>
    <source>
        <strain evidence="2">C5 / ATCC 48332 / race O</strain>
    </source>
</reference>
<accession>M2USH7</accession>
<name>M2USH7_COCH5</name>